<accession>A0A1X6MPZ0</accession>
<keyword evidence="2" id="KW-1185">Reference proteome</keyword>
<proteinExistence type="predicted"/>
<feature type="non-terminal residue" evidence="1">
    <location>
        <position position="1"/>
    </location>
</feature>
<dbReference type="GeneID" id="36328369"/>
<dbReference type="RefSeq" id="XP_024334987.1">
    <property type="nucleotide sequence ID" value="XM_024483420.1"/>
</dbReference>
<dbReference type="Proteomes" id="UP000194127">
    <property type="component" value="Unassembled WGS sequence"/>
</dbReference>
<evidence type="ECO:0000313" key="1">
    <source>
        <dbReference type="EMBL" id="OSX58193.1"/>
    </source>
</evidence>
<feature type="non-terminal residue" evidence="1">
    <location>
        <position position="132"/>
    </location>
</feature>
<reference evidence="1 2" key="1">
    <citation type="submission" date="2017-04" db="EMBL/GenBank/DDBJ databases">
        <title>Genome Sequence of the Model Brown-Rot Fungus Postia placenta SB12.</title>
        <authorList>
            <consortium name="DOE Joint Genome Institute"/>
            <person name="Gaskell J."/>
            <person name="Kersten P."/>
            <person name="Larrondo L.F."/>
            <person name="Canessa P."/>
            <person name="Martinez D."/>
            <person name="Hibbett D."/>
            <person name="Schmoll M."/>
            <person name="Kubicek C.P."/>
            <person name="Martinez A.T."/>
            <person name="Yadav J."/>
            <person name="Master E."/>
            <person name="Magnuson J.K."/>
            <person name="James T."/>
            <person name="Yaver D."/>
            <person name="Berka R."/>
            <person name="Labutti K."/>
            <person name="Lipzen A."/>
            <person name="Aerts A."/>
            <person name="Barry K."/>
            <person name="Henrissat B."/>
            <person name="Blanchette R."/>
            <person name="Grigoriev I."/>
            <person name="Cullen D."/>
        </authorList>
    </citation>
    <scope>NUCLEOTIDE SEQUENCE [LARGE SCALE GENOMIC DNA]</scope>
    <source>
        <strain evidence="1 2">MAD-698-R-SB12</strain>
    </source>
</reference>
<dbReference type="EMBL" id="KZ110605">
    <property type="protein sequence ID" value="OSX58193.1"/>
    <property type="molecule type" value="Genomic_DNA"/>
</dbReference>
<organism evidence="1 2">
    <name type="scientific">Postia placenta MAD-698-R-SB12</name>
    <dbReference type="NCBI Taxonomy" id="670580"/>
    <lineage>
        <taxon>Eukaryota</taxon>
        <taxon>Fungi</taxon>
        <taxon>Dikarya</taxon>
        <taxon>Basidiomycota</taxon>
        <taxon>Agaricomycotina</taxon>
        <taxon>Agaricomycetes</taxon>
        <taxon>Polyporales</taxon>
        <taxon>Adustoporiaceae</taxon>
        <taxon>Rhodonia</taxon>
    </lineage>
</organism>
<sequence length="132" mass="14578">VVRHSGASCVLPLMNAVCCQLTGPSQCRWPSQRPITALGMRLGIVSTQARQMDDMLARGRNVDLMSRLLCQSVRETQEQTADCKAVVEDGSADVLSSGRWWRSEREMAAEAWTMGAAGATHRAQDVEELWNE</sequence>
<evidence type="ECO:0000313" key="2">
    <source>
        <dbReference type="Proteomes" id="UP000194127"/>
    </source>
</evidence>
<name>A0A1X6MPZ0_9APHY</name>
<protein>
    <submittedName>
        <fullName evidence="1">Uncharacterized protein</fullName>
    </submittedName>
</protein>
<dbReference type="AlphaFoldDB" id="A0A1X6MPZ0"/>
<gene>
    <name evidence="1" type="ORF">POSPLADRAFT_1113912</name>
</gene>